<dbReference type="EMBL" id="DXCV01000003">
    <property type="protein sequence ID" value="HIY87134.1"/>
    <property type="molecule type" value="Genomic_DNA"/>
</dbReference>
<name>A0A9D1ZF45_9BACE</name>
<gene>
    <name evidence="1" type="ORF">H9824_00275</name>
</gene>
<sequence length="327" mass="37268">MNIPLHKWLKANGRRQAMPGDKWYLDFAANLLPAIRRCPLFKNSGNEAQEQATLALTLYFQDAISQNGGWNTFTRLYRERYGNILPFYHTGENYVADEINPEDVSLVLWTQLARPAQKHPEDYTLCTPEDEQLAALCGVAYDLMDVAFEEAPVIETPSAPWMRGTKELHTLPTPPPDILPTPGMNENARRCLEASGGHPLLYFTDYDALMHFFAQTLGWEGRNILPDLAKEKEFVLFANTKGILLAHDVAACFRDSHNPMFDEARATTEGYRLFCQPGLCPFDLLRFGMQAGFLADARFPFHHGKTILQDNWDFVARYYLGEYYEGD</sequence>
<evidence type="ECO:0000313" key="1">
    <source>
        <dbReference type="EMBL" id="HIY87134.1"/>
    </source>
</evidence>
<accession>A0A9D1ZF45</accession>
<dbReference type="InterPro" id="IPR024214">
    <property type="entry name" value="DUF3843"/>
</dbReference>
<dbReference type="Pfam" id="PF12954">
    <property type="entry name" value="DUF3843"/>
    <property type="match status" value="2"/>
</dbReference>
<organism evidence="1 2">
    <name type="scientific">Candidatus Bacteroides pullicola</name>
    <dbReference type="NCBI Taxonomy" id="2838475"/>
    <lineage>
        <taxon>Bacteria</taxon>
        <taxon>Pseudomonadati</taxon>
        <taxon>Bacteroidota</taxon>
        <taxon>Bacteroidia</taxon>
        <taxon>Bacteroidales</taxon>
        <taxon>Bacteroidaceae</taxon>
        <taxon>Bacteroides</taxon>
    </lineage>
</organism>
<evidence type="ECO:0000313" key="2">
    <source>
        <dbReference type="Proteomes" id="UP000886851"/>
    </source>
</evidence>
<proteinExistence type="predicted"/>
<reference evidence="1" key="2">
    <citation type="submission" date="2021-04" db="EMBL/GenBank/DDBJ databases">
        <authorList>
            <person name="Gilroy R."/>
        </authorList>
    </citation>
    <scope>NUCLEOTIDE SEQUENCE</scope>
    <source>
        <strain evidence="1">Gambia2-208</strain>
    </source>
</reference>
<protein>
    <submittedName>
        <fullName evidence="1">DUF3843 family protein</fullName>
    </submittedName>
</protein>
<dbReference type="Proteomes" id="UP000886851">
    <property type="component" value="Unassembled WGS sequence"/>
</dbReference>
<comment type="caution">
    <text evidence="1">The sequence shown here is derived from an EMBL/GenBank/DDBJ whole genome shotgun (WGS) entry which is preliminary data.</text>
</comment>
<reference evidence="1" key="1">
    <citation type="journal article" date="2021" name="PeerJ">
        <title>Extensive microbial diversity within the chicken gut microbiome revealed by metagenomics and culture.</title>
        <authorList>
            <person name="Gilroy R."/>
            <person name="Ravi A."/>
            <person name="Getino M."/>
            <person name="Pursley I."/>
            <person name="Horton D.L."/>
            <person name="Alikhan N.F."/>
            <person name="Baker D."/>
            <person name="Gharbi K."/>
            <person name="Hall N."/>
            <person name="Watson M."/>
            <person name="Adriaenssens E.M."/>
            <person name="Foster-Nyarko E."/>
            <person name="Jarju S."/>
            <person name="Secka A."/>
            <person name="Antonio M."/>
            <person name="Oren A."/>
            <person name="Chaudhuri R.R."/>
            <person name="La Ragione R."/>
            <person name="Hildebrand F."/>
            <person name="Pallen M.J."/>
        </authorList>
    </citation>
    <scope>NUCLEOTIDE SEQUENCE</scope>
    <source>
        <strain evidence="1">Gambia2-208</strain>
    </source>
</reference>
<dbReference type="AlphaFoldDB" id="A0A9D1ZF45"/>